<dbReference type="AlphaFoldDB" id="A0A7Z7YEE0"/>
<gene>
    <name evidence="1" type="ORF">EYB64_15410</name>
</gene>
<organism evidence="1 2">
    <name type="scientific">Vibrio cholerae</name>
    <dbReference type="NCBI Taxonomy" id="666"/>
    <lineage>
        <taxon>Bacteria</taxon>
        <taxon>Pseudomonadati</taxon>
        <taxon>Pseudomonadota</taxon>
        <taxon>Gammaproteobacteria</taxon>
        <taxon>Vibrionales</taxon>
        <taxon>Vibrionaceae</taxon>
        <taxon>Vibrio</taxon>
    </lineage>
</organism>
<evidence type="ECO:0000313" key="1">
    <source>
        <dbReference type="EMBL" id="TBM40069.1"/>
    </source>
</evidence>
<reference evidence="1 2" key="1">
    <citation type="submission" date="2019-02" db="EMBL/GenBank/DDBJ databases">
        <title>Genomic plasticity associated with the antimicrobial resistance in Vibrio cholerae.</title>
        <authorList>
            <person name="Verma J."/>
            <person name="Bag S."/>
            <person name="Saha B."/>
            <person name="Kumar P."/>
            <person name="Ghosh T.S."/>
            <person name="Dayal M."/>
            <person name="Senapati T."/>
            <person name="Mehra S."/>
            <person name="Dey P."/>
            <person name="Desigamani A."/>
            <person name="Kumar D."/>
            <person name="Rana P."/>
            <person name="Kumar B."/>
            <person name="Maiti T.K."/>
            <person name="Sharma N.C."/>
            <person name="Bhadra R.K."/>
            <person name="Mutreja A."/>
            <person name="Nair G.B."/>
            <person name="Ramamurthy T."/>
            <person name="Das B."/>
        </authorList>
    </citation>
    <scope>NUCLEOTIDE SEQUENCE [LARGE SCALE GENOMIC DNA]</scope>
    <source>
        <strain evidence="1 2">IDH06781</strain>
    </source>
</reference>
<comment type="caution">
    <text evidence="1">The sequence shown here is derived from an EMBL/GenBank/DDBJ whole genome shotgun (WGS) entry which is preliminary data.</text>
</comment>
<accession>A0A7Z7YEE0</accession>
<dbReference type="Proteomes" id="UP000294145">
    <property type="component" value="Unassembled WGS sequence"/>
</dbReference>
<protein>
    <submittedName>
        <fullName evidence="1">Uncharacterized protein</fullName>
    </submittedName>
</protein>
<sequence length="61" mass="7400">MVSVSLSHFKYPLYWRFDLIVRARRLECGVYEALTKLADYWVPKVRIAPPYPEQRFDVRPR</sequence>
<dbReference type="EMBL" id="SISP01000029">
    <property type="protein sequence ID" value="TBM40069.1"/>
    <property type="molecule type" value="Genomic_DNA"/>
</dbReference>
<evidence type="ECO:0000313" key="2">
    <source>
        <dbReference type="Proteomes" id="UP000294145"/>
    </source>
</evidence>
<name>A0A7Z7YEE0_VIBCL</name>
<proteinExistence type="predicted"/>